<dbReference type="SUPFAM" id="SSF52540">
    <property type="entry name" value="P-loop containing nucleoside triphosphate hydrolases"/>
    <property type="match status" value="1"/>
</dbReference>
<feature type="domain" description="PAS" evidence="8">
    <location>
        <begin position="18"/>
        <end position="57"/>
    </location>
</feature>
<keyword evidence="6" id="KW-0175">Coiled coil</keyword>
<dbReference type="InterPro" id="IPR027417">
    <property type="entry name" value="P-loop_NTPase"/>
</dbReference>
<feature type="domain" description="Sigma-54 factor interaction" evidence="7">
    <location>
        <begin position="302"/>
        <end position="531"/>
    </location>
</feature>
<dbReference type="FunFam" id="3.40.50.300:FF:000006">
    <property type="entry name" value="DNA-binding transcriptional regulator NtrC"/>
    <property type="match status" value="1"/>
</dbReference>
<protein>
    <submittedName>
        <fullName evidence="10">PAS domain S-box-containing protein</fullName>
    </submittedName>
</protein>
<dbReference type="InterPro" id="IPR058031">
    <property type="entry name" value="AAA_lid_NorR"/>
</dbReference>
<dbReference type="CDD" id="cd00130">
    <property type="entry name" value="PAS"/>
    <property type="match status" value="2"/>
</dbReference>
<dbReference type="InterPro" id="IPR002197">
    <property type="entry name" value="HTH_Fis"/>
</dbReference>
<dbReference type="Pfam" id="PF25601">
    <property type="entry name" value="AAA_lid_14"/>
    <property type="match status" value="1"/>
</dbReference>
<dbReference type="SMART" id="SM00382">
    <property type="entry name" value="AAA"/>
    <property type="match status" value="1"/>
</dbReference>
<dbReference type="InterPro" id="IPR002078">
    <property type="entry name" value="Sigma_54_int"/>
</dbReference>
<dbReference type="InterPro" id="IPR009057">
    <property type="entry name" value="Homeodomain-like_sf"/>
</dbReference>
<reference evidence="10 11" key="1">
    <citation type="submission" date="2018-02" db="EMBL/GenBank/DDBJ databases">
        <title>Subsurface microbial communities from deep shales in Ohio and West Virginia, USA.</title>
        <authorList>
            <person name="Wrighton K."/>
        </authorList>
    </citation>
    <scope>NUCLEOTIDE SEQUENCE [LARGE SCALE GENOMIC DNA]</scope>
    <source>
        <strain evidence="10 11">OWC-G53F</strain>
    </source>
</reference>
<dbReference type="CDD" id="cd00009">
    <property type="entry name" value="AAA"/>
    <property type="match status" value="1"/>
</dbReference>
<dbReference type="PROSITE" id="PS50112">
    <property type="entry name" value="PAS"/>
    <property type="match status" value="1"/>
</dbReference>
<evidence type="ECO:0000256" key="6">
    <source>
        <dbReference type="SAM" id="Coils"/>
    </source>
</evidence>
<dbReference type="InterPro" id="IPR025662">
    <property type="entry name" value="Sigma_54_int_dom_ATP-bd_1"/>
</dbReference>
<dbReference type="Gene3D" id="3.30.450.20">
    <property type="entry name" value="PAS domain"/>
    <property type="match status" value="2"/>
</dbReference>
<dbReference type="PROSITE" id="PS00688">
    <property type="entry name" value="SIGMA54_INTERACT_3"/>
    <property type="match status" value="1"/>
</dbReference>
<dbReference type="InterPro" id="IPR013767">
    <property type="entry name" value="PAS_fold"/>
</dbReference>
<dbReference type="SMART" id="SM00086">
    <property type="entry name" value="PAC"/>
    <property type="match status" value="2"/>
</dbReference>
<dbReference type="GO" id="GO:0006355">
    <property type="term" value="P:regulation of DNA-templated transcription"/>
    <property type="evidence" value="ECO:0007669"/>
    <property type="project" value="InterPro"/>
</dbReference>
<evidence type="ECO:0000259" key="7">
    <source>
        <dbReference type="PROSITE" id="PS50045"/>
    </source>
</evidence>
<dbReference type="SUPFAM" id="SSF46689">
    <property type="entry name" value="Homeodomain-like"/>
    <property type="match status" value="1"/>
</dbReference>
<feature type="domain" description="PAC" evidence="9">
    <location>
        <begin position="102"/>
        <end position="154"/>
    </location>
</feature>
<dbReference type="Pfam" id="PF00158">
    <property type="entry name" value="Sigma54_activat"/>
    <property type="match status" value="1"/>
</dbReference>
<dbReference type="Proteomes" id="UP000238071">
    <property type="component" value="Unassembled WGS sequence"/>
</dbReference>
<evidence type="ECO:0000256" key="5">
    <source>
        <dbReference type="ARBA" id="ARBA00023163"/>
    </source>
</evidence>
<dbReference type="Pfam" id="PF13426">
    <property type="entry name" value="PAS_9"/>
    <property type="match status" value="1"/>
</dbReference>
<sequence length="609" mass="68224">MCESDMRTKPLTPNLSAEHLLQHMPVPTFVLNARHQVVIWNKACEQLTGLKAAEMIGTDQHWRGFYTEKRPCLADLLLDRTLGEVSSLYEQASDFTSYSDICHTENWCLMPDGRRLYLVIDAGTISNEQGEVVAIVETQRDRTEQRLTMQALAESEQRIFSILGSAMDAIVTIDQQHRITLFNAAAARIFRCAADFAIGQPVERFIAPHCSKLFMQFIAFDNVSAKTQAWAPEGLSARRADGEEFPIEATFSPLEAHDQKLYTIILRDVNDRRLAEQKLDRLQQEKGYLQEVLNDDHNPGDFVSGSKLMRTVMEQVRMVARTDTPVLLLGETGTGKELLARAIHEFSDRSAAILVKVNCAALPAELIESELFGHEKGAFTGATQQRKGRFELADGGSLFLDELGELSLSAQAKLLRVLQEQEFERVGGSETIRVDVRVITATNRNLAEEVSLGRFRSDLYYRLNVFPVEVPALRQRAADIPLLARFFLIKYAKKFGKRFDDIDPAGLDYLRQYLWPGNVRELQNVIERAVILSQGSLLEIAPLQPTHAHPEAAIGKLRTLDAVEREYITRTLEATGWQISGAKGAAAVLGMNPNTLRSRMLKLGISRAG</sequence>
<keyword evidence="2" id="KW-0067">ATP-binding</keyword>
<dbReference type="InterPro" id="IPR025944">
    <property type="entry name" value="Sigma_54_int_dom_CS"/>
</dbReference>
<dbReference type="PROSITE" id="PS50045">
    <property type="entry name" value="SIGMA54_INTERACT_4"/>
    <property type="match status" value="1"/>
</dbReference>
<accession>A0A2S6GZT3</accession>
<dbReference type="PANTHER" id="PTHR32071:SF117">
    <property type="entry name" value="PTS-DEPENDENT DIHYDROXYACETONE KINASE OPERON REGULATORY PROTEIN-RELATED"/>
    <property type="match status" value="1"/>
</dbReference>
<dbReference type="SMART" id="SM00091">
    <property type="entry name" value="PAS"/>
    <property type="match status" value="2"/>
</dbReference>
<dbReference type="Gene3D" id="1.10.8.60">
    <property type="match status" value="1"/>
</dbReference>
<dbReference type="PROSITE" id="PS00676">
    <property type="entry name" value="SIGMA54_INTERACT_2"/>
    <property type="match status" value="1"/>
</dbReference>
<evidence type="ECO:0000313" key="10">
    <source>
        <dbReference type="EMBL" id="PPK70749.1"/>
    </source>
</evidence>
<keyword evidence="11" id="KW-1185">Reference proteome</keyword>
<dbReference type="Pfam" id="PF00989">
    <property type="entry name" value="PAS"/>
    <property type="match status" value="1"/>
</dbReference>
<keyword evidence="1" id="KW-0547">Nucleotide-binding</keyword>
<dbReference type="AlphaFoldDB" id="A0A2S6GZT3"/>
<feature type="coiled-coil region" evidence="6">
    <location>
        <begin position="265"/>
        <end position="292"/>
    </location>
</feature>
<dbReference type="PROSITE" id="PS50113">
    <property type="entry name" value="PAC"/>
    <property type="match status" value="1"/>
</dbReference>
<dbReference type="InterPro" id="IPR003593">
    <property type="entry name" value="AAA+_ATPase"/>
</dbReference>
<keyword evidence="5" id="KW-0804">Transcription</keyword>
<dbReference type="InterPro" id="IPR000700">
    <property type="entry name" value="PAS-assoc_C"/>
</dbReference>
<dbReference type="Pfam" id="PF02954">
    <property type="entry name" value="HTH_8"/>
    <property type="match status" value="1"/>
</dbReference>
<name>A0A2S6GZT3_9GAMM</name>
<dbReference type="NCBIfam" id="TIGR00229">
    <property type="entry name" value="sensory_box"/>
    <property type="match status" value="1"/>
</dbReference>
<dbReference type="SUPFAM" id="SSF55785">
    <property type="entry name" value="PYP-like sensor domain (PAS domain)"/>
    <property type="match status" value="2"/>
</dbReference>
<keyword evidence="4" id="KW-0238">DNA-binding</keyword>
<evidence type="ECO:0000256" key="1">
    <source>
        <dbReference type="ARBA" id="ARBA00022741"/>
    </source>
</evidence>
<keyword evidence="3" id="KW-0805">Transcription regulation</keyword>
<comment type="caution">
    <text evidence="10">The sequence shown here is derived from an EMBL/GenBank/DDBJ whole genome shotgun (WGS) entry which is preliminary data.</text>
</comment>
<dbReference type="InterPro" id="IPR000014">
    <property type="entry name" value="PAS"/>
</dbReference>
<evidence type="ECO:0000259" key="8">
    <source>
        <dbReference type="PROSITE" id="PS50112"/>
    </source>
</evidence>
<organism evidence="10 11">
    <name type="scientific">Methylobacter tundripaludum</name>
    <dbReference type="NCBI Taxonomy" id="173365"/>
    <lineage>
        <taxon>Bacteria</taxon>
        <taxon>Pseudomonadati</taxon>
        <taxon>Pseudomonadota</taxon>
        <taxon>Gammaproteobacteria</taxon>
        <taxon>Methylococcales</taxon>
        <taxon>Methylococcaceae</taxon>
        <taxon>Methylobacter</taxon>
    </lineage>
</organism>
<dbReference type="InterPro" id="IPR025943">
    <property type="entry name" value="Sigma_54_int_dom_ATP-bd_2"/>
</dbReference>
<evidence type="ECO:0000259" key="9">
    <source>
        <dbReference type="PROSITE" id="PS50113"/>
    </source>
</evidence>
<dbReference type="InterPro" id="IPR035965">
    <property type="entry name" value="PAS-like_dom_sf"/>
</dbReference>
<proteinExistence type="predicted"/>
<dbReference type="PROSITE" id="PS00675">
    <property type="entry name" value="SIGMA54_INTERACT_1"/>
    <property type="match status" value="1"/>
</dbReference>
<gene>
    <name evidence="10" type="ORF">B0F88_108104</name>
</gene>
<dbReference type="EMBL" id="PTIY01000008">
    <property type="protein sequence ID" value="PPK70749.1"/>
    <property type="molecule type" value="Genomic_DNA"/>
</dbReference>
<dbReference type="PANTHER" id="PTHR32071">
    <property type="entry name" value="TRANSCRIPTIONAL REGULATORY PROTEIN"/>
    <property type="match status" value="1"/>
</dbReference>
<evidence type="ECO:0000256" key="2">
    <source>
        <dbReference type="ARBA" id="ARBA00022840"/>
    </source>
</evidence>
<dbReference type="Gene3D" id="1.10.10.60">
    <property type="entry name" value="Homeodomain-like"/>
    <property type="match status" value="1"/>
</dbReference>
<dbReference type="GO" id="GO:0005524">
    <property type="term" value="F:ATP binding"/>
    <property type="evidence" value="ECO:0007669"/>
    <property type="project" value="UniProtKB-KW"/>
</dbReference>
<evidence type="ECO:0000256" key="3">
    <source>
        <dbReference type="ARBA" id="ARBA00023015"/>
    </source>
</evidence>
<dbReference type="Gene3D" id="3.40.50.300">
    <property type="entry name" value="P-loop containing nucleotide triphosphate hydrolases"/>
    <property type="match status" value="1"/>
</dbReference>
<evidence type="ECO:0000313" key="11">
    <source>
        <dbReference type="Proteomes" id="UP000238071"/>
    </source>
</evidence>
<dbReference type="InterPro" id="IPR001610">
    <property type="entry name" value="PAC"/>
</dbReference>
<dbReference type="GO" id="GO:0043565">
    <property type="term" value="F:sequence-specific DNA binding"/>
    <property type="evidence" value="ECO:0007669"/>
    <property type="project" value="InterPro"/>
</dbReference>
<evidence type="ECO:0000256" key="4">
    <source>
        <dbReference type="ARBA" id="ARBA00023125"/>
    </source>
</evidence>